<keyword evidence="2" id="KW-1133">Transmembrane helix</keyword>
<accession>A0A915XJX7</accession>
<dbReference type="KEGG" id="ddu:GF1_08490"/>
<evidence type="ECO:0000313" key="3">
    <source>
        <dbReference type="EMBL" id="BCO08473.1"/>
    </source>
</evidence>
<dbReference type="EMBL" id="AP024233">
    <property type="protein sequence ID" value="BCO08473.1"/>
    <property type="molecule type" value="Genomic_DNA"/>
</dbReference>
<evidence type="ECO:0000313" key="4">
    <source>
        <dbReference type="Proteomes" id="UP001063350"/>
    </source>
</evidence>
<keyword evidence="2" id="KW-0812">Transmembrane</keyword>
<feature type="region of interest" description="Disordered" evidence="1">
    <location>
        <begin position="73"/>
        <end position="190"/>
    </location>
</feature>
<keyword evidence="2" id="KW-0472">Membrane</keyword>
<protein>
    <recommendedName>
        <fullName evidence="5">Tetratricopeptide repeat protein</fullName>
    </recommendedName>
</protein>
<dbReference type="Proteomes" id="UP001063350">
    <property type="component" value="Chromosome"/>
</dbReference>
<evidence type="ECO:0000256" key="1">
    <source>
        <dbReference type="SAM" id="MobiDB-lite"/>
    </source>
</evidence>
<dbReference type="RefSeq" id="WP_267928380.1">
    <property type="nucleotide sequence ID" value="NZ_AP024233.1"/>
</dbReference>
<evidence type="ECO:0000256" key="2">
    <source>
        <dbReference type="SAM" id="Phobius"/>
    </source>
</evidence>
<dbReference type="Pfam" id="PF14559">
    <property type="entry name" value="TPR_19"/>
    <property type="match status" value="1"/>
</dbReference>
<sequence>MSKLFTTLKHLEQRQKESGSLPEQAPPPARSSTPERTGSRKKIIAILLFFILSGAATVVFLPRFLTSSTKTMATSVASPAGGQSTSATRASKARTNPALPGITAQDDSKPAGPARMAAAPSPDSQARPESLPAPGPHDAARTDEGTKIREPGPAATSQEQLARTAENPPPRPVTEKTVKNAREIAPPPDTSLAVSGMLMDRRHKQLVQTAEECRNRGDFAEAARLYRKVWEKSGDPLVANNLAASLMMLGKNREALAILQQALERHPGDADLEYNFEAARTLVSGQVEK</sequence>
<keyword evidence="4" id="KW-1185">Reference proteome</keyword>
<feature type="transmembrane region" description="Helical" evidence="2">
    <location>
        <begin position="43"/>
        <end position="65"/>
    </location>
</feature>
<dbReference type="SUPFAM" id="SSF48452">
    <property type="entry name" value="TPR-like"/>
    <property type="match status" value="1"/>
</dbReference>
<feature type="region of interest" description="Disordered" evidence="1">
    <location>
        <begin position="1"/>
        <end position="38"/>
    </location>
</feature>
<organism evidence="3 4">
    <name type="scientific">Desulfolithobacter dissulfuricans</name>
    <dbReference type="NCBI Taxonomy" id="2795293"/>
    <lineage>
        <taxon>Bacteria</taxon>
        <taxon>Pseudomonadati</taxon>
        <taxon>Thermodesulfobacteriota</taxon>
        <taxon>Desulfobulbia</taxon>
        <taxon>Desulfobulbales</taxon>
        <taxon>Desulfobulbaceae</taxon>
        <taxon>Desulfolithobacter</taxon>
    </lineage>
</organism>
<feature type="compositionally biased region" description="Basic and acidic residues" evidence="1">
    <location>
        <begin position="173"/>
        <end position="182"/>
    </location>
</feature>
<dbReference type="InterPro" id="IPR011990">
    <property type="entry name" value="TPR-like_helical_dom_sf"/>
</dbReference>
<feature type="compositionally biased region" description="Polar residues" evidence="1">
    <location>
        <begin position="73"/>
        <end position="89"/>
    </location>
</feature>
<dbReference type="AlphaFoldDB" id="A0A915XJX7"/>
<name>A0A915XJX7_9BACT</name>
<gene>
    <name evidence="3" type="ORF">GF1_08490</name>
</gene>
<evidence type="ECO:0008006" key="5">
    <source>
        <dbReference type="Google" id="ProtNLM"/>
    </source>
</evidence>
<proteinExistence type="predicted"/>
<feature type="compositionally biased region" description="Basic and acidic residues" evidence="1">
    <location>
        <begin position="138"/>
        <end position="150"/>
    </location>
</feature>
<reference evidence="3" key="1">
    <citation type="submission" date="2020-12" db="EMBL/GenBank/DDBJ databases">
        <title>Desulfobium dissulfuricans gen. nov., sp. nov., a novel mesophilic, sulfate-reducing bacterium isolated from a deep-sea hydrothermal vent.</title>
        <authorList>
            <person name="Hashimoto Y."/>
            <person name="Tame A."/>
            <person name="Sawayama S."/>
            <person name="Miyazaki J."/>
            <person name="Takai K."/>
            <person name="Nakagawa S."/>
        </authorList>
    </citation>
    <scope>NUCLEOTIDE SEQUENCE</scope>
    <source>
        <strain evidence="3">GF1</strain>
    </source>
</reference>
<dbReference type="Gene3D" id="1.25.40.10">
    <property type="entry name" value="Tetratricopeptide repeat domain"/>
    <property type="match status" value="1"/>
</dbReference>